<dbReference type="eggNOG" id="COG1403">
    <property type="taxonomic scope" value="Bacteria"/>
</dbReference>
<comment type="caution">
    <text evidence="6">The sequence shown here is derived from an EMBL/GenBank/DDBJ whole genome shotgun (WGS) entry which is preliminary data.</text>
</comment>
<reference evidence="6 7" key="1">
    <citation type="submission" date="2014-09" db="EMBL/GenBank/DDBJ databases">
        <title>Whole genome shotgun sequence of Escherichia vulneris NBRC 102420.</title>
        <authorList>
            <person name="Yoshida Y."/>
            <person name="Hosoyama A."/>
            <person name="Tsuchikane K."/>
            <person name="Ohji S."/>
            <person name="Ichikawa N."/>
            <person name="Kimura A."/>
            <person name="Yamazoe A."/>
            <person name="Ezaki T."/>
            <person name="Fujita N."/>
        </authorList>
    </citation>
    <scope>NUCLEOTIDE SEQUENCE [LARGE SCALE GENOMIC DNA]</scope>
    <source>
        <strain evidence="6 7">NBRC 102420</strain>
    </source>
</reference>
<dbReference type="CDD" id="cd00085">
    <property type="entry name" value="HNHc"/>
    <property type="match status" value="1"/>
</dbReference>
<organism evidence="6 7">
    <name type="scientific">Pseudescherichia vulneris NBRC 102420</name>
    <dbReference type="NCBI Taxonomy" id="1115515"/>
    <lineage>
        <taxon>Bacteria</taxon>
        <taxon>Pseudomonadati</taxon>
        <taxon>Pseudomonadota</taxon>
        <taxon>Gammaproteobacteria</taxon>
        <taxon>Enterobacterales</taxon>
        <taxon>Enterobacteriaceae</taxon>
        <taxon>Pseudescherichia</taxon>
    </lineage>
</organism>
<evidence type="ECO:0000259" key="5">
    <source>
        <dbReference type="SMART" id="SM00507"/>
    </source>
</evidence>
<feature type="domain" description="HNH nuclease" evidence="5">
    <location>
        <begin position="18"/>
        <end position="73"/>
    </location>
</feature>
<evidence type="ECO:0000313" key="7">
    <source>
        <dbReference type="Proteomes" id="UP000029462"/>
    </source>
</evidence>
<evidence type="ECO:0000256" key="3">
    <source>
        <dbReference type="ARBA" id="ARBA00038412"/>
    </source>
</evidence>
<dbReference type="GO" id="GO:0004519">
    <property type="term" value="F:endonuclease activity"/>
    <property type="evidence" value="ECO:0007669"/>
    <property type="project" value="InterPro"/>
</dbReference>
<dbReference type="GO" id="GO:0016787">
    <property type="term" value="F:hydrolase activity"/>
    <property type="evidence" value="ECO:0007669"/>
    <property type="project" value="UniProtKB-KW"/>
</dbReference>
<evidence type="ECO:0000256" key="4">
    <source>
        <dbReference type="ARBA" id="ARBA00040194"/>
    </source>
</evidence>
<dbReference type="AlphaFoldDB" id="A0A090V5B5"/>
<dbReference type="GO" id="GO:0003676">
    <property type="term" value="F:nucleic acid binding"/>
    <property type="evidence" value="ECO:0007669"/>
    <property type="project" value="InterPro"/>
</dbReference>
<sequence>MASNSPWHNLYNTKRWYRLRYHQLQKQPLCEFHLKRNQVVSAAVVDHIKPHKGDETLFHDPENLQSLCKRCHDSVKQRMENGGTVTEFDDEGRVIW</sequence>
<gene>
    <name evidence="6" type="ORF">EV102420_11_00240</name>
</gene>
<protein>
    <recommendedName>
        <fullName evidence="4">Putative HNH nuclease YajD</fullName>
    </recommendedName>
</protein>
<dbReference type="Gene3D" id="1.10.30.50">
    <property type="match status" value="1"/>
</dbReference>
<keyword evidence="7" id="KW-1185">Reference proteome</keyword>
<dbReference type="PANTHER" id="PTHR41286:SF1">
    <property type="entry name" value="HNH NUCLEASE YAJD-RELATED"/>
    <property type="match status" value="1"/>
</dbReference>
<dbReference type="STRING" id="1115515.EV102420_11_00240"/>
<dbReference type="GO" id="GO:0005829">
    <property type="term" value="C:cytosol"/>
    <property type="evidence" value="ECO:0007669"/>
    <property type="project" value="TreeGrafter"/>
</dbReference>
<dbReference type="GO" id="GO:0008270">
    <property type="term" value="F:zinc ion binding"/>
    <property type="evidence" value="ECO:0007669"/>
    <property type="project" value="InterPro"/>
</dbReference>
<dbReference type="RefSeq" id="WP_042391497.1">
    <property type="nucleotide sequence ID" value="NZ_BBMZ01000011.1"/>
</dbReference>
<dbReference type="InterPro" id="IPR003615">
    <property type="entry name" value="HNH_nuc"/>
</dbReference>
<dbReference type="PANTHER" id="PTHR41286">
    <property type="entry name" value="HNH NUCLEASE YAJD-RELATED"/>
    <property type="match status" value="1"/>
</dbReference>
<evidence type="ECO:0000256" key="1">
    <source>
        <dbReference type="ARBA" id="ARBA00022722"/>
    </source>
</evidence>
<dbReference type="Pfam" id="PF01844">
    <property type="entry name" value="HNH"/>
    <property type="match status" value="1"/>
</dbReference>
<keyword evidence="1" id="KW-0540">Nuclease</keyword>
<dbReference type="EMBL" id="BBMZ01000011">
    <property type="protein sequence ID" value="GAL58454.1"/>
    <property type="molecule type" value="Genomic_DNA"/>
</dbReference>
<comment type="similarity">
    <text evidence="3">Belongs to the HNH nuclease family.</text>
</comment>
<evidence type="ECO:0000256" key="2">
    <source>
        <dbReference type="ARBA" id="ARBA00022801"/>
    </source>
</evidence>
<dbReference type="InterPro" id="IPR002711">
    <property type="entry name" value="HNH"/>
</dbReference>
<accession>A0A090V5B5</accession>
<dbReference type="Proteomes" id="UP000029462">
    <property type="component" value="Unassembled WGS sequence"/>
</dbReference>
<dbReference type="GeneID" id="88815450"/>
<keyword evidence="2" id="KW-0378">Hydrolase</keyword>
<evidence type="ECO:0000313" key="6">
    <source>
        <dbReference type="EMBL" id="GAL58454.1"/>
    </source>
</evidence>
<proteinExistence type="inferred from homology"/>
<dbReference type="OrthoDB" id="5292295at2"/>
<name>A0A090V5B5_PSEVU</name>
<dbReference type="SMART" id="SM00507">
    <property type="entry name" value="HNHc"/>
    <property type="match status" value="1"/>
</dbReference>